<feature type="chain" id="PRO_5043831108" description="Gnk2-homologous domain-containing protein" evidence="15">
    <location>
        <begin position="26"/>
        <end position="312"/>
    </location>
</feature>
<evidence type="ECO:0000256" key="15">
    <source>
        <dbReference type="SAM" id="SignalP"/>
    </source>
</evidence>
<dbReference type="Pfam" id="PF01657">
    <property type="entry name" value="Stress-antifung"/>
    <property type="match status" value="2"/>
</dbReference>
<feature type="domain" description="Gnk2-homologous" evidence="16">
    <location>
        <begin position="31"/>
        <end position="135"/>
    </location>
</feature>
<keyword evidence="8" id="KW-0965">Cell junction</keyword>
<evidence type="ECO:0000256" key="2">
    <source>
        <dbReference type="ARBA" id="ARBA00022448"/>
    </source>
</evidence>
<evidence type="ECO:0000256" key="14">
    <source>
        <dbReference type="SAM" id="Phobius"/>
    </source>
</evidence>
<dbReference type="Proteomes" id="UP001454036">
    <property type="component" value="Unassembled WGS sequence"/>
</dbReference>
<evidence type="ECO:0000313" key="18">
    <source>
        <dbReference type="Proteomes" id="UP001454036"/>
    </source>
</evidence>
<evidence type="ECO:0000256" key="6">
    <source>
        <dbReference type="ARBA" id="ARBA00022729"/>
    </source>
</evidence>
<keyword evidence="18" id="KW-1185">Reference proteome</keyword>
<feature type="domain" description="Gnk2-homologous" evidence="16">
    <location>
        <begin position="136"/>
        <end position="236"/>
    </location>
</feature>
<name>A0AAV3P1A3_LITER</name>
<comment type="subcellular location">
    <subcellularLocation>
        <location evidence="12">Cell junction</location>
        <location evidence="12">Plasmodesma</location>
    </subcellularLocation>
    <subcellularLocation>
        <location evidence="1">Cell membrane</location>
        <topology evidence="1">Single-pass type I membrane protein</topology>
    </subcellularLocation>
</comment>
<dbReference type="InterPro" id="IPR002902">
    <property type="entry name" value="GNK2"/>
</dbReference>
<evidence type="ECO:0000256" key="11">
    <source>
        <dbReference type="ARBA" id="ARBA00023157"/>
    </source>
</evidence>
<gene>
    <name evidence="17" type="ORF">LIER_36003</name>
</gene>
<dbReference type="PANTHER" id="PTHR32080:SF3">
    <property type="entry name" value="PLASMODESMATA-LOCATED PROTEIN 7"/>
    <property type="match status" value="1"/>
</dbReference>
<keyword evidence="7" id="KW-0677">Repeat</keyword>
<keyword evidence="4" id="KW-0945">Host-virus interaction</keyword>
<evidence type="ECO:0000256" key="5">
    <source>
        <dbReference type="ARBA" id="ARBA00022692"/>
    </source>
</evidence>
<dbReference type="PROSITE" id="PS51473">
    <property type="entry name" value="GNK2"/>
    <property type="match status" value="2"/>
</dbReference>
<evidence type="ECO:0000256" key="4">
    <source>
        <dbReference type="ARBA" id="ARBA00022581"/>
    </source>
</evidence>
<protein>
    <recommendedName>
        <fullName evidence="16">Gnk2-homologous domain-containing protein</fullName>
    </recommendedName>
</protein>
<reference evidence="17 18" key="1">
    <citation type="submission" date="2024-01" db="EMBL/GenBank/DDBJ databases">
        <title>The complete chloroplast genome sequence of Lithospermum erythrorhizon: insights into the phylogenetic relationship among Boraginaceae species and the maternal lineages of purple gromwells.</title>
        <authorList>
            <person name="Okada T."/>
            <person name="Watanabe K."/>
        </authorList>
    </citation>
    <scope>NUCLEOTIDE SEQUENCE [LARGE SCALE GENOMIC DNA]</scope>
</reference>
<evidence type="ECO:0000313" key="17">
    <source>
        <dbReference type="EMBL" id="GAA0144776.1"/>
    </source>
</evidence>
<comment type="caution">
    <text evidence="17">The sequence shown here is derived from an EMBL/GenBank/DDBJ whole genome shotgun (WGS) entry which is preliminary data.</text>
</comment>
<proteinExistence type="inferred from homology"/>
<keyword evidence="3" id="KW-1003">Cell membrane</keyword>
<sequence length="312" mass="33456">MAKKMHFLSFLAYFLLSIYPLLIISDDSYLQSFAYGGCSQVKYTPGTPYESNLNSLLTSLVNSATYSSYNKYSIIGSSQQDILYGLYQCRGDISMPDCAACVARAVSQVGNLCPQTCGGAMQLQGCLIKYDNTSFIGVEDKTVAAKKCGPPASVDGDDLGRMDAVLTGLAGAGGLYRVVGAGNVQGVAQCVGDLSMGQCQDCLGDAIKRLKSECVGTVYGDVFLAKCYARFSSSGAHAFAKSNHGSSHSESEKTFAIIIGLLAGVALLIIFLTFMKRVFFGGNHGERYELPFSFTEINLDEKLSREEGKWGN</sequence>
<dbReference type="GO" id="GO:0005886">
    <property type="term" value="C:plasma membrane"/>
    <property type="evidence" value="ECO:0007669"/>
    <property type="project" value="UniProtKB-SubCell"/>
</dbReference>
<evidence type="ECO:0000259" key="16">
    <source>
        <dbReference type="PROSITE" id="PS51473"/>
    </source>
</evidence>
<evidence type="ECO:0000256" key="8">
    <source>
        <dbReference type="ARBA" id="ARBA00022949"/>
    </source>
</evidence>
<accession>A0AAV3P1A3</accession>
<keyword evidence="9 14" id="KW-1133">Transmembrane helix</keyword>
<dbReference type="FunFam" id="3.30.430.20:FF:000001">
    <property type="entry name" value="cysteine-rich repeat secretory protein 3"/>
    <property type="match status" value="1"/>
</dbReference>
<keyword evidence="6 15" id="KW-0732">Signal</keyword>
<dbReference type="GO" id="GO:0009506">
    <property type="term" value="C:plasmodesma"/>
    <property type="evidence" value="ECO:0007669"/>
    <property type="project" value="UniProtKB-SubCell"/>
</dbReference>
<evidence type="ECO:0000256" key="7">
    <source>
        <dbReference type="ARBA" id="ARBA00022737"/>
    </source>
</evidence>
<keyword evidence="11" id="KW-1015">Disulfide bond</keyword>
<evidence type="ECO:0000256" key="9">
    <source>
        <dbReference type="ARBA" id="ARBA00022989"/>
    </source>
</evidence>
<evidence type="ECO:0000256" key="10">
    <source>
        <dbReference type="ARBA" id="ARBA00023136"/>
    </source>
</evidence>
<dbReference type="Gene3D" id="3.30.430.20">
    <property type="entry name" value="Gnk2 domain, C-X8-C-X2-C motif"/>
    <property type="match status" value="2"/>
</dbReference>
<feature type="transmembrane region" description="Helical" evidence="14">
    <location>
        <begin position="255"/>
        <end position="274"/>
    </location>
</feature>
<dbReference type="EMBL" id="BAABME010016168">
    <property type="protein sequence ID" value="GAA0144776.1"/>
    <property type="molecule type" value="Genomic_DNA"/>
</dbReference>
<comment type="similarity">
    <text evidence="13">Belongs to the cysteine-rich repeat secretory protein family. Plasmodesmata-located proteins (PDLD) subfamily.</text>
</comment>
<keyword evidence="5 14" id="KW-0812">Transmembrane</keyword>
<dbReference type="CDD" id="cd23509">
    <property type="entry name" value="Gnk2-like"/>
    <property type="match status" value="2"/>
</dbReference>
<evidence type="ECO:0000256" key="13">
    <source>
        <dbReference type="ARBA" id="ARBA00038393"/>
    </source>
</evidence>
<evidence type="ECO:0000256" key="3">
    <source>
        <dbReference type="ARBA" id="ARBA00022475"/>
    </source>
</evidence>
<keyword evidence="10 14" id="KW-0472">Membrane</keyword>
<dbReference type="InterPro" id="IPR038408">
    <property type="entry name" value="GNK2_sf"/>
</dbReference>
<keyword evidence="2" id="KW-0813">Transport</keyword>
<dbReference type="PANTHER" id="PTHR32080">
    <property type="entry name" value="ANTIFUNGAL PROTEIN GINKBILOBIN-2-LIKE"/>
    <property type="match status" value="1"/>
</dbReference>
<evidence type="ECO:0000256" key="1">
    <source>
        <dbReference type="ARBA" id="ARBA00004251"/>
    </source>
</evidence>
<dbReference type="AlphaFoldDB" id="A0AAV3P1A3"/>
<dbReference type="InterPro" id="IPR051378">
    <property type="entry name" value="Cell2Cell_Antifungal"/>
</dbReference>
<organism evidence="17 18">
    <name type="scientific">Lithospermum erythrorhizon</name>
    <name type="common">Purple gromwell</name>
    <name type="synonym">Lithospermum officinale var. erythrorhizon</name>
    <dbReference type="NCBI Taxonomy" id="34254"/>
    <lineage>
        <taxon>Eukaryota</taxon>
        <taxon>Viridiplantae</taxon>
        <taxon>Streptophyta</taxon>
        <taxon>Embryophyta</taxon>
        <taxon>Tracheophyta</taxon>
        <taxon>Spermatophyta</taxon>
        <taxon>Magnoliopsida</taxon>
        <taxon>eudicotyledons</taxon>
        <taxon>Gunneridae</taxon>
        <taxon>Pentapetalae</taxon>
        <taxon>asterids</taxon>
        <taxon>lamiids</taxon>
        <taxon>Boraginales</taxon>
        <taxon>Boraginaceae</taxon>
        <taxon>Boraginoideae</taxon>
        <taxon>Lithospermeae</taxon>
        <taxon>Lithospermum</taxon>
    </lineage>
</organism>
<feature type="signal peptide" evidence="15">
    <location>
        <begin position="1"/>
        <end position="25"/>
    </location>
</feature>
<evidence type="ECO:0000256" key="12">
    <source>
        <dbReference type="ARBA" id="ARBA00024184"/>
    </source>
</evidence>